<protein>
    <recommendedName>
        <fullName evidence="6">DNA-directed RNA polymerase I subunit D</fullName>
    </recommendedName>
</protein>
<evidence type="ECO:0000256" key="6">
    <source>
        <dbReference type="ARBA" id="ARBA00031757"/>
    </source>
</evidence>
<dbReference type="HAMAP" id="MF_00261">
    <property type="entry name" value="RNApol_arch_Rpo11"/>
    <property type="match status" value="1"/>
</dbReference>
<comment type="similarity">
    <text evidence="5">Belongs to the archaeal Rpo11/eukaryotic RPB11/RPC19 RNA polymerase subunit family.</text>
</comment>
<dbReference type="PROSITE" id="PS01154">
    <property type="entry name" value="RNA_POL_L_13KD"/>
    <property type="match status" value="1"/>
</dbReference>
<evidence type="ECO:0000259" key="8">
    <source>
        <dbReference type="Pfam" id="PF13656"/>
    </source>
</evidence>
<keyword evidence="9" id="KW-1185">Reference proteome</keyword>
<dbReference type="PANTHER" id="PTHR13946">
    <property type="entry name" value="DNA-DIRECTED RNA POLYMERASE I,II,III"/>
    <property type="match status" value="1"/>
</dbReference>
<dbReference type="GO" id="GO:0005736">
    <property type="term" value="C:RNA polymerase I complex"/>
    <property type="evidence" value="ECO:0007669"/>
    <property type="project" value="TreeGrafter"/>
</dbReference>
<dbReference type="Gene3D" id="2.60.40.4370">
    <property type="match status" value="1"/>
</dbReference>
<dbReference type="CDD" id="cd07029">
    <property type="entry name" value="RNAP_I_III_AC19"/>
    <property type="match status" value="1"/>
</dbReference>
<dbReference type="GO" id="GO:0003899">
    <property type="term" value="F:DNA-directed RNA polymerase activity"/>
    <property type="evidence" value="ECO:0007669"/>
    <property type="project" value="InterPro"/>
</dbReference>
<dbReference type="InterPro" id="IPR036603">
    <property type="entry name" value="RBP11-like"/>
</dbReference>
<dbReference type="Gene3D" id="3.30.1360.10">
    <property type="entry name" value="RNA polymerase, RBP11-like subunit"/>
    <property type="match status" value="1"/>
</dbReference>
<evidence type="ECO:0000256" key="3">
    <source>
        <dbReference type="ARBA" id="ARBA00023163"/>
    </source>
</evidence>
<dbReference type="InterPro" id="IPR022905">
    <property type="entry name" value="Rpo11-like"/>
</dbReference>
<dbReference type="InterPro" id="IPR019481">
    <property type="entry name" value="TFIIIC_triple_barrel"/>
</dbReference>
<dbReference type="InterPro" id="IPR033898">
    <property type="entry name" value="RNAP_AC19"/>
</dbReference>
<evidence type="ECO:0000256" key="5">
    <source>
        <dbReference type="ARBA" id="ARBA00025751"/>
    </source>
</evidence>
<comment type="subcellular location">
    <subcellularLocation>
        <location evidence="1">Nucleus</location>
    </subcellularLocation>
</comment>
<evidence type="ECO:0000259" key="7">
    <source>
        <dbReference type="Pfam" id="PF10419"/>
    </source>
</evidence>
<reference evidence="10" key="1">
    <citation type="submission" date="2017-02" db="UniProtKB">
        <authorList>
            <consortium name="WormBaseParasite"/>
        </authorList>
    </citation>
    <scope>IDENTIFICATION</scope>
</reference>
<dbReference type="GO" id="GO:0003677">
    <property type="term" value="F:DNA binding"/>
    <property type="evidence" value="ECO:0007669"/>
    <property type="project" value="InterPro"/>
</dbReference>
<evidence type="ECO:0000256" key="1">
    <source>
        <dbReference type="ARBA" id="ARBA00004123"/>
    </source>
</evidence>
<keyword evidence="2" id="KW-0240">DNA-directed RNA polymerase</keyword>
<dbReference type="GO" id="GO:0005666">
    <property type="term" value="C:RNA polymerase III complex"/>
    <property type="evidence" value="ECO:0007669"/>
    <property type="project" value="TreeGrafter"/>
</dbReference>
<name>A0A0N5AV66_9BILA</name>
<dbReference type="GO" id="GO:0046983">
    <property type="term" value="F:protein dimerization activity"/>
    <property type="evidence" value="ECO:0007669"/>
    <property type="project" value="InterPro"/>
</dbReference>
<dbReference type="WBParaSite" id="SMUV_0000877501-mRNA-1">
    <property type="protein sequence ID" value="SMUV_0000877501-mRNA-1"/>
    <property type="gene ID" value="SMUV_0000877501"/>
</dbReference>
<sequence>MAEKLEILNPDGLNADPTNLTVVLHEEDHTIGNSLKHIICQMPDVEFCGYNVPHPLEDKIVMRVQTNNDVSAIKVFTEALGQLQSVFASIRDKFTSAHEDYQQEIWFSGMDGTNLDIKVEEDEWEETTVVVELVGVLDTTSTRMAIQSGNCAVRRANTETPLIQIGNSIYAGNWSAVVGSDLIFEQKNNQLQFSTASQTRLTAVKALVTVDETVKN</sequence>
<evidence type="ECO:0000256" key="4">
    <source>
        <dbReference type="ARBA" id="ARBA00023242"/>
    </source>
</evidence>
<dbReference type="Proteomes" id="UP000046393">
    <property type="component" value="Unplaced"/>
</dbReference>
<organism evidence="9 10">
    <name type="scientific">Syphacia muris</name>
    <dbReference type="NCBI Taxonomy" id="451379"/>
    <lineage>
        <taxon>Eukaryota</taxon>
        <taxon>Metazoa</taxon>
        <taxon>Ecdysozoa</taxon>
        <taxon>Nematoda</taxon>
        <taxon>Chromadorea</taxon>
        <taxon>Rhabditida</taxon>
        <taxon>Spirurina</taxon>
        <taxon>Oxyuridomorpha</taxon>
        <taxon>Oxyuroidea</taxon>
        <taxon>Oxyuridae</taxon>
        <taxon>Syphacia</taxon>
    </lineage>
</organism>
<dbReference type="AlphaFoldDB" id="A0A0N5AV66"/>
<evidence type="ECO:0000256" key="2">
    <source>
        <dbReference type="ARBA" id="ARBA00022478"/>
    </source>
</evidence>
<evidence type="ECO:0000313" key="9">
    <source>
        <dbReference type="Proteomes" id="UP000046393"/>
    </source>
</evidence>
<dbReference type="InterPro" id="IPR009025">
    <property type="entry name" value="RBP11-like_dimer"/>
</dbReference>
<dbReference type="InterPro" id="IPR008193">
    <property type="entry name" value="RNA_pol_Rpb11_13-16kDa_CS"/>
</dbReference>
<accession>A0A0N5AV66</accession>
<dbReference type="PANTHER" id="PTHR13946:SF28">
    <property type="entry name" value="DNA-DIRECTED RNA POLYMERASES I AND III SUBUNIT RPAC2"/>
    <property type="match status" value="1"/>
</dbReference>
<keyword evidence="3" id="KW-0804">Transcription</keyword>
<keyword evidence="4" id="KW-0539">Nucleus</keyword>
<dbReference type="STRING" id="451379.A0A0N5AV66"/>
<dbReference type="GO" id="GO:0006383">
    <property type="term" value="P:transcription by RNA polymerase III"/>
    <property type="evidence" value="ECO:0007669"/>
    <property type="project" value="TreeGrafter"/>
</dbReference>
<dbReference type="Pfam" id="PF10419">
    <property type="entry name" value="TFIIIC_sub6"/>
    <property type="match status" value="1"/>
</dbReference>
<dbReference type="Pfam" id="PF13656">
    <property type="entry name" value="RNA_pol_L_2"/>
    <property type="match status" value="1"/>
</dbReference>
<feature type="domain" description="DNA-directed RNA polymerase RBP11-like dimerisation" evidence="8">
    <location>
        <begin position="20"/>
        <end position="92"/>
    </location>
</feature>
<dbReference type="GO" id="GO:0006362">
    <property type="term" value="P:transcription elongation by RNA polymerase I"/>
    <property type="evidence" value="ECO:0007669"/>
    <property type="project" value="TreeGrafter"/>
</dbReference>
<feature type="domain" description="Transcription factor TFIIIC triple barrel" evidence="7">
    <location>
        <begin position="123"/>
        <end position="195"/>
    </location>
</feature>
<dbReference type="SUPFAM" id="SSF55257">
    <property type="entry name" value="RBP11-like subunits of RNA polymerase"/>
    <property type="match status" value="1"/>
</dbReference>
<evidence type="ECO:0000313" key="10">
    <source>
        <dbReference type="WBParaSite" id="SMUV_0000877501-mRNA-1"/>
    </source>
</evidence>
<proteinExistence type="inferred from homology"/>